<dbReference type="SUPFAM" id="SSF47413">
    <property type="entry name" value="lambda repressor-like DNA-binding domains"/>
    <property type="match status" value="1"/>
</dbReference>
<name>A0A454JK29_9NEIS</name>
<dbReference type="CDD" id="cd00093">
    <property type="entry name" value="HTH_XRE"/>
    <property type="match status" value="1"/>
</dbReference>
<dbReference type="OrthoDB" id="7859580at2"/>
<evidence type="ECO:0000259" key="1">
    <source>
        <dbReference type="SMART" id="SM00530"/>
    </source>
</evidence>
<feature type="domain" description="HTH cro/C1-type" evidence="1">
    <location>
        <begin position="9"/>
        <end position="67"/>
    </location>
</feature>
<dbReference type="EMBL" id="RFAR01000024">
    <property type="protein sequence ID" value="RMC99583.1"/>
    <property type="molecule type" value="Genomic_DNA"/>
</dbReference>
<evidence type="ECO:0000313" key="3">
    <source>
        <dbReference type="Proteomes" id="UP000274139"/>
    </source>
</evidence>
<dbReference type="AlphaFoldDB" id="A0A454JK29"/>
<dbReference type="InterPro" id="IPR010982">
    <property type="entry name" value="Lambda_DNA-bd_dom_sf"/>
</dbReference>
<accession>A0A454JK29</accession>
<comment type="caution">
    <text evidence="2">The sequence shown here is derived from an EMBL/GenBank/DDBJ whole genome shotgun (WGS) entry which is preliminary data.</text>
</comment>
<reference evidence="2 3" key="1">
    <citation type="submission" date="2018-10" db="EMBL/GenBank/DDBJ databases">
        <title>Draft genome sequence of Aquitalea MWU14-2217 isolated from a wild cranberry bog in Provincetown, Massachusetts.</title>
        <authorList>
            <person name="Ebadzadsahrai G."/>
            <person name="Soby S."/>
        </authorList>
    </citation>
    <scope>NUCLEOTIDE SEQUENCE [LARGE SCALE GENOMIC DNA]</scope>
    <source>
        <strain evidence="2 3">MWU14-2217</strain>
    </source>
</reference>
<dbReference type="Gene3D" id="1.10.260.40">
    <property type="entry name" value="lambda repressor-like DNA-binding domains"/>
    <property type="match status" value="1"/>
</dbReference>
<dbReference type="Pfam" id="PF13560">
    <property type="entry name" value="HTH_31"/>
    <property type="match status" value="1"/>
</dbReference>
<evidence type="ECO:0000313" key="2">
    <source>
        <dbReference type="EMBL" id="RMC99583.1"/>
    </source>
</evidence>
<keyword evidence="3" id="KW-1185">Reference proteome</keyword>
<proteinExistence type="predicted"/>
<dbReference type="InterPro" id="IPR001387">
    <property type="entry name" value="Cro/C1-type_HTH"/>
</dbReference>
<gene>
    <name evidence="2" type="ORF">EAY64_07365</name>
</gene>
<dbReference type="Proteomes" id="UP000274139">
    <property type="component" value="Unassembled WGS sequence"/>
</dbReference>
<dbReference type="SMART" id="SM00530">
    <property type="entry name" value="HTH_XRE"/>
    <property type="match status" value="1"/>
</dbReference>
<dbReference type="RefSeq" id="WP_103524162.1">
    <property type="nucleotide sequence ID" value="NZ_JAIZDC010000007.1"/>
</dbReference>
<organism evidence="2 3">
    <name type="scientific">Aquitalea palustris</name>
    <dbReference type="NCBI Taxonomy" id="2480983"/>
    <lineage>
        <taxon>Bacteria</taxon>
        <taxon>Pseudomonadati</taxon>
        <taxon>Pseudomonadota</taxon>
        <taxon>Betaproteobacteria</taxon>
        <taxon>Neisseriales</taxon>
        <taxon>Chromobacteriaceae</taxon>
        <taxon>Aquitalea</taxon>
    </lineage>
</organism>
<dbReference type="GO" id="GO:0003677">
    <property type="term" value="F:DNA binding"/>
    <property type="evidence" value="ECO:0007669"/>
    <property type="project" value="InterPro"/>
</dbReference>
<sequence>MKITKFGQEVRQARGQVKKTLMAMANDLGTSPAFLSAMETGRNKIPAPWVEKIDKYFKDLGVPIENLSKYADAANENVSISGLPLQHQLLVSGFAKSDFSQEDLQRIREFFENLYANR</sequence>
<protein>
    <submittedName>
        <fullName evidence="2">XRE family transcriptional regulator</fullName>
    </submittedName>
</protein>